<keyword evidence="7 9" id="KW-0414">Isoprene biosynthesis</keyword>
<comment type="cofactor">
    <cofactor evidence="9">
        <name>Mg(2+)</name>
        <dbReference type="ChEBI" id="CHEBI:18420"/>
    </cofactor>
    <cofactor evidence="9">
        <name>Mn(2+)</name>
        <dbReference type="ChEBI" id="CHEBI:29035"/>
    </cofactor>
</comment>
<feature type="binding site" evidence="9">
    <location>
        <position position="218"/>
    </location>
    <ligand>
        <name>1-deoxy-D-xylulose 5-phosphate</name>
        <dbReference type="ChEBI" id="CHEBI:57792"/>
    </ligand>
</feature>
<evidence type="ECO:0000256" key="4">
    <source>
        <dbReference type="ARBA" id="ARBA00022857"/>
    </source>
</evidence>
<dbReference type="STRING" id="1033810.HLPCO_000126"/>
<proteinExistence type="inferred from homology"/>
<reference evidence="13 14" key="1">
    <citation type="journal article" date="2011" name="J. Bacteriol.">
        <title>Genome sequence of Haloplasma contractile, an unusual contractile bacterium from a deep-sea anoxic brine lake.</title>
        <authorList>
            <person name="Antunes A."/>
            <person name="Alam I."/>
            <person name="El Dorry H."/>
            <person name="Siam R."/>
            <person name="Robertson A."/>
            <person name="Bajic V.B."/>
            <person name="Stingl U."/>
        </authorList>
    </citation>
    <scope>NUCLEOTIDE SEQUENCE [LARGE SCALE GENOMIC DNA]</scope>
    <source>
        <strain evidence="13 14">SSD-17B</strain>
    </source>
</reference>
<keyword evidence="6 9" id="KW-0464">Manganese</keyword>
<feature type="binding site" evidence="9">
    <location>
        <position position="151"/>
    </location>
    <ligand>
        <name>Mn(2+)</name>
        <dbReference type="ChEBI" id="CHEBI:29035"/>
    </ligand>
</feature>
<feature type="binding site" evidence="9">
    <location>
        <position position="125"/>
    </location>
    <ligand>
        <name>NADPH</name>
        <dbReference type="ChEBI" id="CHEBI:57783"/>
    </ligand>
</feature>
<keyword evidence="14" id="KW-1185">Reference proteome</keyword>
<dbReference type="Pfam" id="PF08436">
    <property type="entry name" value="DXP_redisom_C"/>
    <property type="match status" value="1"/>
</dbReference>
<dbReference type="NCBIfam" id="TIGR00243">
    <property type="entry name" value="Dxr"/>
    <property type="match status" value="1"/>
</dbReference>
<feature type="domain" description="1-deoxy-D-xylulose 5-phosphate reductoisomerase C-terminal" evidence="11">
    <location>
        <begin position="147"/>
        <end position="230"/>
    </location>
</feature>
<dbReference type="InParanoid" id="U2FL31"/>
<feature type="binding site" evidence="9">
    <location>
        <position position="222"/>
    </location>
    <ligand>
        <name>Mn(2+)</name>
        <dbReference type="ChEBI" id="CHEBI:29035"/>
    </ligand>
</feature>
<organism evidence="13 14">
    <name type="scientific">Haloplasma contractile SSD-17B</name>
    <dbReference type="NCBI Taxonomy" id="1033810"/>
    <lineage>
        <taxon>Bacteria</taxon>
        <taxon>Bacillati</taxon>
        <taxon>Mycoplasmatota</taxon>
        <taxon>Mollicutes</taxon>
        <taxon>Haloplasmatales</taxon>
        <taxon>Haloplasmataceae</taxon>
        <taxon>Haloplasma</taxon>
    </lineage>
</organism>
<dbReference type="GO" id="GO:0051484">
    <property type="term" value="P:isopentenyl diphosphate biosynthetic process, methylerythritol 4-phosphate pathway involved in terpenoid biosynthetic process"/>
    <property type="evidence" value="ECO:0007669"/>
    <property type="project" value="TreeGrafter"/>
</dbReference>
<feature type="binding site" evidence="9">
    <location>
        <position position="206"/>
    </location>
    <ligand>
        <name>NADPH</name>
        <dbReference type="ChEBI" id="CHEBI:57783"/>
    </ligand>
</feature>
<feature type="binding site" evidence="9">
    <location>
        <position position="38"/>
    </location>
    <ligand>
        <name>NADPH</name>
        <dbReference type="ChEBI" id="CHEBI:57783"/>
    </ligand>
</feature>
<keyword evidence="3 9" id="KW-0479">Metal-binding</keyword>
<dbReference type="FunCoup" id="U2FL31">
    <property type="interactions" value="408"/>
</dbReference>
<dbReference type="InterPro" id="IPR026877">
    <property type="entry name" value="DXPR_C"/>
</dbReference>
<evidence type="ECO:0000313" key="13">
    <source>
        <dbReference type="EMBL" id="ERJ13475.1"/>
    </source>
</evidence>
<evidence type="ECO:0000256" key="2">
    <source>
        <dbReference type="ARBA" id="ARBA00006825"/>
    </source>
</evidence>
<feature type="binding site" evidence="9">
    <location>
        <position position="37"/>
    </location>
    <ligand>
        <name>NADPH</name>
        <dbReference type="ChEBI" id="CHEBI:57783"/>
    </ligand>
</feature>
<sequence>MKKNIFLLGGTGSIGLQTLDVIRHNKQRYQLCTLAAGRNISKTIEIIDEFNPLFVSVTREQDARQLQALYPHIVMDYGEQGLIQAATFEPNNNYENLVVTAVVGSVGLVPTVEAIKKGYNLAIANKETLVTAGHIIMHLANKHNVTIMPIDSEHSALFQCLNGENDKKIKDLIITASGGSFRDRTREELEGVSVKQALSHPNWSMGSKITIDSATMMNKGLEVIEAHWLYNVPYEHIKTVLHRESIVHSMVEFVDTSIMAQLGTPDMRIPIQYALSYPERIELKNAKSLNVWELGSLHFEPLDFNRFPCLKYAYDSGQTGGTMTTVLNASNEAAVSLFLNEKINFLDIETIVYNELESHNVIKNPSLDDIRAVDSEIKEKIKTNSSL</sequence>
<feature type="binding site" evidence="9">
    <location>
        <position position="39"/>
    </location>
    <ligand>
        <name>NADPH</name>
        <dbReference type="ChEBI" id="CHEBI:57783"/>
    </ligand>
</feature>
<evidence type="ECO:0000256" key="7">
    <source>
        <dbReference type="ARBA" id="ARBA00023229"/>
    </source>
</evidence>
<feature type="binding site" evidence="9">
    <location>
        <position position="213"/>
    </location>
    <ligand>
        <name>1-deoxy-D-xylulose 5-phosphate</name>
        <dbReference type="ChEBI" id="CHEBI:57792"/>
    </ligand>
</feature>
<dbReference type="Gene3D" id="3.40.50.720">
    <property type="entry name" value="NAD(P)-binding Rossmann-like Domain"/>
    <property type="match status" value="1"/>
</dbReference>
<feature type="domain" description="DXP reductoisomerase C-terminal" evidence="12">
    <location>
        <begin position="262"/>
        <end position="379"/>
    </location>
</feature>
<dbReference type="GO" id="GO:0030604">
    <property type="term" value="F:1-deoxy-D-xylulose-5-phosphate reductoisomerase activity"/>
    <property type="evidence" value="ECO:0007669"/>
    <property type="project" value="UniProtKB-UniRule"/>
</dbReference>
<dbReference type="Proteomes" id="UP000005707">
    <property type="component" value="Unassembled WGS sequence"/>
</dbReference>
<dbReference type="InterPro" id="IPR036169">
    <property type="entry name" value="DXPR_C_sf"/>
</dbReference>
<comment type="caution">
    <text evidence="13">The sequence shown here is derived from an EMBL/GenBank/DDBJ whole genome shotgun (WGS) entry which is preliminary data.</text>
</comment>
<dbReference type="GO" id="GO:0016853">
    <property type="term" value="F:isomerase activity"/>
    <property type="evidence" value="ECO:0007669"/>
    <property type="project" value="UniProtKB-KW"/>
</dbReference>
<dbReference type="Pfam" id="PF02670">
    <property type="entry name" value="DXP_reductoisom"/>
    <property type="match status" value="1"/>
</dbReference>
<evidence type="ECO:0000256" key="6">
    <source>
        <dbReference type="ARBA" id="ARBA00023211"/>
    </source>
</evidence>
<dbReference type="SUPFAM" id="SSF69055">
    <property type="entry name" value="1-deoxy-D-xylulose-5-phosphate reductoisomerase, C-terminal domain"/>
    <property type="match status" value="1"/>
</dbReference>
<evidence type="ECO:0000256" key="5">
    <source>
        <dbReference type="ARBA" id="ARBA00023002"/>
    </source>
</evidence>
<dbReference type="UniPathway" id="UPA00056">
    <property type="reaction ID" value="UER00092"/>
</dbReference>
<dbReference type="HAMAP" id="MF_00183">
    <property type="entry name" value="DXP_reductoisom"/>
    <property type="match status" value="1"/>
</dbReference>
<evidence type="ECO:0000256" key="3">
    <source>
        <dbReference type="ARBA" id="ARBA00022723"/>
    </source>
</evidence>
<evidence type="ECO:0000259" key="12">
    <source>
        <dbReference type="Pfam" id="PF13288"/>
    </source>
</evidence>
<evidence type="ECO:0000256" key="1">
    <source>
        <dbReference type="ARBA" id="ARBA00005094"/>
    </source>
</evidence>
<feature type="binding site" evidence="9">
    <location>
        <position position="13"/>
    </location>
    <ligand>
        <name>NADPH</name>
        <dbReference type="ChEBI" id="CHEBI:57783"/>
    </ligand>
</feature>
<dbReference type="SUPFAM" id="SSF51735">
    <property type="entry name" value="NAD(P)-binding Rossmann-fold domains"/>
    <property type="match status" value="1"/>
</dbReference>
<keyword evidence="4 9" id="KW-0521">NADP</keyword>
<protein>
    <recommendedName>
        <fullName evidence="9">1-deoxy-D-xylulose 5-phosphate reductoisomerase</fullName>
        <shortName evidence="9">DXP reductoisomerase</shortName>
        <ecNumber evidence="9">1.1.1.267</ecNumber>
    </recommendedName>
    <alternativeName>
        <fullName evidence="9">1-deoxyxylulose-5-phosphate reductoisomerase</fullName>
    </alternativeName>
    <alternativeName>
        <fullName evidence="9">2-C-methyl-D-erythritol 4-phosphate synthase</fullName>
    </alternativeName>
</protein>
<feature type="binding site" evidence="9">
    <location>
        <position position="14"/>
    </location>
    <ligand>
        <name>NADPH</name>
        <dbReference type="ChEBI" id="CHEBI:57783"/>
    </ligand>
</feature>
<dbReference type="InterPro" id="IPR036291">
    <property type="entry name" value="NAD(P)-bd_dom_sf"/>
</dbReference>
<dbReference type="NCBIfam" id="NF009114">
    <property type="entry name" value="PRK12464.1"/>
    <property type="match status" value="1"/>
</dbReference>
<dbReference type="InterPro" id="IPR003821">
    <property type="entry name" value="DXP_reductoisomerase"/>
</dbReference>
<feature type="binding site" evidence="9">
    <location>
        <position position="12"/>
    </location>
    <ligand>
        <name>NADPH</name>
        <dbReference type="ChEBI" id="CHEBI:57783"/>
    </ligand>
</feature>
<reference evidence="13 14" key="2">
    <citation type="journal article" date="2013" name="PLoS ONE">
        <title>INDIGO - INtegrated Data Warehouse of MIcrobial GenOmes with Examples from the Red Sea Extremophiles.</title>
        <authorList>
            <person name="Alam I."/>
            <person name="Antunes A."/>
            <person name="Kamau A.A."/>
            <person name="Ba Alawi W."/>
            <person name="Kalkatawi M."/>
            <person name="Stingl U."/>
            <person name="Bajic V.B."/>
        </authorList>
    </citation>
    <scope>NUCLEOTIDE SEQUENCE [LARGE SCALE GENOMIC DNA]</scope>
    <source>
        <strain evidence="13 14">SSD-17B</strain>
    </source>
</reference>
<feature type="binding site" evidence="9">
    <location>
        <position position="11"/>
    </location>
    <ligand>
        <name>NADPH</name>
        <dbReference type="ChEBI" id="CHEBI:57783"/>
    </ligand>
</feature>
<dbReference type="RefSeq" id="WP_008826419.1">
    <property type="nucleotide sequence ID" value="NZ_AFNU02000001.1"/>
</dbReference>
<dbReference type="OrthoDB" id="9806546at2"/>
<dbReference type="PANTHER" id="PTHR30525">
    <property type="entry name" value="1-DEOXY-D-XYLULOSE 5-PHOSPHATE REDUCTOISOMERASE"/>
    <property type="match status" value="1"/>
</dbReference>
<accession>U2FL31</accession>
<dbReference type="Pfam" id="PF13288">
    <property type="entry name" value="DXPR_C"/>
    <property type="match status" value="1"/>
</dbReference>
<evidence type="ECO:0000256" key="8">
    <source>
        <dbReference type="ARBA" id="ARBA00048543"/>
    </source>
</evidence>
<dbReference type="PANTHER" id="PTHR30525:SF0">
    <property type="entry name" value="1-DEOXY-D-XYLULOSE 5-PHOSPHATE REDUCTOISOMERASE, CHLOROPLASTIC"/>
    <property type="match status" value="1"/>
</dbReference>
<evidence type="ECO:0000313" key="14">
    <source>
        <dbReference type="Proteomes" id="UP000005707"/>
    </source>
</evidence>
<feature type="binding site" evidence="9">
    <location>
        <position position="153"/>
    </location>
    <ligand>
        <name>1-deoxy-D-xylulose 5-phosphate</name>
        <dbReference type="ChEBI" id="CHEBI:57792"/>
    </ligand>
</feature>
<comment type="function">
    <text evidence="9">Catalyzes the NADPH-dependent rearrangement and reduction of 1-deoxy-D-xylulose-5-phosphate (DXP) to 2-C-methyl-D-erythritol 4-phosphate (MEP).</text>
</comment>
<evidence type="ECO:0000259" key="10">
    <source>
        <dbReference type="Pfam" id="PF02670"/>
    </source>
</evidence>
<feature type="binding site" evidence="9">
    <location>
        <position position="152"/>
    </location>
    <ligand>
        <name>1-deoxy-D-xylulose 5-phosphate</name>
        <dbReference type="ChEBI" id="CHEBI:57792"/>
    </ligand>
</feature>
<feature type="binding site" evidence="9">
    <location>
        <position position="222"/>
    </location>
    <ligand>
        <name>1-deoxy-D-xylulose 5-phosphate</name>
        <dbReference type="ChEBI" id="CHEBI:57792"/>
    </ligand>
</feature>
<name>U2FL31_9MOLU</name>
<feature type="binding site" evidence="9">
    <location>
        <position position="177"/>
    </location>
    <ligand>
        <name>1-deoxy-D-xylulose 5-phosphate</name>
        <dbReference type="ChEBI" id="CHEBI:57792"/>
    </ligand>
</feature>
<feature type="binding site" evidence="9">
    <location>
        <position position="219"/>
    </location>
    <ligand>
        <name>1-deoxy-D-xylulose 5-phosphate</name>
        <dbReference type="ChEBI" id="CHEBI:57792"/>
    </ligand>
</feature>
<keyword evidence="5 9" id="KW-0560">Oxidoreductase</keyword>
<evidence type="ECO:0000259" key="11">
    <source>
        <dbReference type="Pfam" id="PF08436"/>
    </source>
</evidence>
<feature type="binding site" evidence="9">
    <location>
        <position position="200"/>
    </location>
    <ligand>
        <name>1-deoxy-D-xylulose 5-phosphate</name>
        <dbReference type="ChEBI" id="CHEBI:57792"/>
    </ligand>
</feature>
<dbReference type="GO" id="GO:0070402">
    <property type="term" value="F:NADPH binding"/>
    <property type="evidence" value="ECO:0007669"/>
    <property type="project" value="InterPro"/>
</dbReference>
<dbReference type="FunFam" id="3.40.50.720:FF:000045">
    <property type="entry name" value="1-deoxy-D-xylulose 5-phosphate reductoisomerase"/>
    <property type="match status" value="1"/>
</dbReference>
<dbReference type="AlphaFoldDB" id="U2FL31"/>
<dbReference type="Gene3D" id="1.10.1740.10">
    <property type="match status" value="1"/>
</dbReference>
<dbReference type="SUPFAM" id="SSF55347">
    <property type="entry name" value="Glyceraldehyde-3-phosphate dehydrogenase-like, C-terminal domain"/>
    <property type="match status" value="1"/>
</dbReference>
<dbReference type="InterPro" id="IPR013644">
    <property type="entry name" value="DXP_reductoisomerase_C"/>
</dbReference>
<keyword evidence="9" id="KW-0460">Magnesium</keyword>
<dbReference type="eggNOG" id="COG0743">
    <property type="taxonomic scope" value="Bacteria"/>
</dbReference>
<dbReference type="InterPro" id="IPR013512">
    <property type="entry name" value="DXP_reductoisomerase_N"/>
</dbReference>
<dbReference type="EMBL" id="AFNU02000001">
    <property type="protein sequence ID" value="ERJ13475.1"/>
    <property type="molecule type" value="Genomic_DNA"/>
</dbReference>
<comment type="catalytic activity">
    <reaction evidence="8">
        <text>2-C-methyl-D-erythritol 4-phosphate + NADP(+) = 1-deoxy-D-xylulose 5-phosphate + NADPH + H(+)</text>
        <dbReference type="Rhea" id="RHEA:13717"/>
        <dbReference type="ChEBI" id="CHEBI:15378"/>
        <dbReference type="ChEBI" id="CHEBI:57783"/>
        <dbReference type="ChEBI" id="CHEBI:57792"/>
        <dbReference type="ChEBI" id="CHEBI:58262"/>
        <dbReference type="ChEBI" id="CHEBI:58349"/>
        <dbReference type="EC" id="1.1.1.267"/>
    </reaction>
    <physiologicalReaction direction="right-to-left" evidence="8">
        <dbReference type="Rhea" id="RHEA:13719"/>
    </physiologicalReaction>
</comment>
<feature type="binding site" evidence="9">
    <location>
        <position position="153"/>
    </location>
    <ligand>
        <name>Mn(2+)</name>
        <dbReference type="ChEBI" id="CHEBI:29035"/>
    </ligand>
</feature>
<comment type="pathway">
    <text evidence="1 9">Isoprenoid biosynthesis; isopentenyl diphosphate biosynthesis via DXP pathway; isopentenyl diphosphate from 1-deoxy-D-xylulose 5-phosphate: step 1/6.</text>
</comment>
<dbReference type="GO" id="GO:0030145">
    <property type="term" value="F:manganese ion binding"/>
    <property type="evidence" value="ECO:0007669"/>
    <property type="project" value="TreeGrafter"/>
</dbReference>
<comment type="similarity">
    <text evidence="2 9">Belongs to the DXR family.</text>
</comment>
<feature type="domain" description="1-deoxy-D-xylulose 5-phosphate reductoisomerase N-terminal" evidence="10">
    <location>
        <begin position="5"/>
        <end position="133"/>
    </location>
</feature>
<evidence type="ECO:0000256" key="9">
    <source>
        <dbReference type="HAMAP-Rule" id="MF_00183"/>
    </source>
</evidence>
<feature type="binding site" evidence="9">
    <location>
        <position position="127"/>
    </location>
    <ligand>
        <name>NADPH</name>
        <dbReference type="ChEBI" id="CHEBI:57783"/>
    </ligand>
</feature>
<gene>
    <name evidence="9 13" type="primary">dxr</name>
    <name evidence="13" type="ORF">HLPCO_000126</name>
</gene>
<feature type="binding site" evidence="9">
    <location>
        <position position="126"/>
    </location>
    <ligand>
        <name>1-deoxy-D-xylulose 5-phosphate</name>
        <dbReference type="ChEBI" id="CHEBI:57792"/>
    </ligand>
</feature>
<dbReference type="EC" id="1.1.1.267" evidence="9"/>
<dbReference type="PIRSF" id="PIRSF006205">
    <property type="entry name" value="Dxp_reductismrs"/>
    <property type="match status" value="1"/>
</dbReference>